<dbReference type="GO" id="GO:0008664">
    <property type="term" value="F:RNA 2',3'-cyclic 3'-phosphodiesterase activity"/>
    <property type="evidence" value="ECO:0007669"/>
    <property type="project" value="UniProtKB-EC"/>
</dbReference>
<keyword evidence="4" id="KW-0436">Ligase</keyword>
<dbReference type="PANTHER" id="PTHR35561">
    <property type="entry name" value="RNA 2',3'-CYCLIC PHOSPHODIESTERASE"/>
    <property type="match status" value="1"/>
</dbReference>
<dbReference type="HAMAP" id="MF_01940">
    <property type="entry name" value="RNA_CPDase"/>
    <property type="match status" value="1"/>
</dbReference>
<dbReference type="GO" id="GO:0004113">
    <property type="term" value="F:2',3'-cyclic-nucleotide 3'-phosphodiesterase activity"/>
    <property type="evidence" value="ECO:0007669"/>
    <property type="project" value="InterPro"/>
</dbReference>
<gene>
    <name evidence="4" type="ordered locus">DaAHT2_0011</name>
</gene>
<evidence type="ECO:0000256" key="2">
    <source>
        <dbReference type="HAMAP-Rule" id="MF_01940"/>
    </source>
</evidence>
<dbReference type="SUPFAM" id="SSF55144">
    <property type="entry name" value="LigT-like"/>
    <property type="match status" value="1"/>
</dbReference>
<dbReference type="NCBIfam" id="TIGR02258">
    <property type="entry name" value="2_5_ligase"/>
    <property type="match status" value="1"/>
</dbReference>
<dbReference type="GO" id="GO:0016874">
    <property type="term" value="F:ligase activity"/>
    <property type="evidence" value="ECO:0007669"/>
    <property type="project" value="UniProtKB-KW"/>
</dbReference>
<dbReference type="InterPro" id="IPR009097">
    <property type="entry name" value="Cyclic_Pdiesterase"/>
</dbReference>
<sequence length="179" mass="20120">MYRLFTAIDLPPELAARLAAMGFGLPGARWVPEEQLHLTLRFIGEVDGGIFHEIREALADVRAEPFTMHLQGFGCFPPRGPARILWAGVEPVPPVAALYRKVENVLVRRGLVAPEKRKFAPHVTVARLQQAPKSRLGNFLAGNNLYRSEEFTVDQFHLYSSQLTNKGAIHYLEASYDLR</sequence>
<dbReference type="Gene3D" id="3.90.1140.10">
    <property type="entry name" value="Cyclic phosphodiesterase"/>
    <property type="match status" value="1"/>
</dbReference>
<feature type="active site" description="Proton donor" evidence="2">
    <location>
        <position position="37"/>
    </location>
</feature>
<dbReference type="PANTHER" id="PTHR35561:SF1">
    <property type="entry name" value="RNA 2',3'-CYCLIC PHOSPHODIESTERASE"/>
    <property type="match status" value="1"/>
</dbReference>
<evidence type="ECO:0000259" key="3">
    <source>
        <dbReference type="Pfam" id="PF02834"/>
    </source>
</evidence>
<feature type="domain" description="Phosphoesterase HXTX" evidence="3">
    <location>
        <begin position="95"/>
        <end position="169"/>
    </location>
</feature>
<dbReference type="FunCoup" id="D6Z571">
    <property type="interactions" value="23"/>
</dbReference>
<dbReference type="EMBL" id="CP001940">
    <property type="protein sequence ID" value="ADH84728.1"/>
    <property type="molecule type" value="Genomic_DNA"/>
</dbReference>
<dbReference type="RefSeq" id="WP_013162259.1">
    <property type="nucleotide sequence ID" value="NC_014216.1"/>
</dbReference>
<name>D6Z571_DESAT</name>
<organism evidence="4 5">
    <name type="scientific">Desulfurivibrio alkaliphilus (strain DSM 19089 / UNIQEM U267 / AHT2)</name>
    <dbReference type="NCBI Taxonomy" id="589865"/>
    <lineage>
        <taxon>Bacteria</taxon>
        <taxon>Pseudomonadati</taxon>
        <taxon>Thermodesulfobacteriota</taxon>
        <taxon>Desulfobulbia</taxon>
        <taxon>Desulfobulbales</taxon>
        <taxon>Desulfobulbaceae</taxon>
        <taxon>Desulfurivibrio</taxon>
    </lineage>
</organism>
<dbReference type="InterPro" id="IPR014051">
    <property type="entry name" value="Phosphoesterase_HXTX"/>
</dbReference>
<dbReference type="STRING" id="589865.DaAHT2_0011"/>
<comment type="catalytic activity">
    <reaction evidence="2">
        <text>a 3'-end 2',3'-cyclophospho-ribonucleotide-RNA + H2O = a 3'-end 2'-phospho-ribonucleotide-RNA + H(+)</text>
        <dbReference type="Rhea" id="RHEA:11828"/>
        <dbReference type="Rhea" id="RHEA-COMP:10464"/>
        <dbReference type="Rhea" id="RHEA-COMP:17353"/>
        <dbReference type="ChEBI" id="CHEBI:15377"/>
        <dbReference type="ChEBI" id="CHEBI:15378"/>
        <dbReference type="ChEBI" id="CHEBI:83064"/>
        <dbReference type="ChEBI" id="CHEBI:173113"/>
        <dbReference type="EC" id="3.1.4.58"/>
    </reaction>
</comment>
<dbReference type="HOGENOM" id="CLU_081251_0_0_7"/>
<feature type="short sequence motif" description="HXTX 2" evidence="2">
    <location>
        <begin position="122"/>
        <end position="125"/>
    </location>
</feature>
<reference evidence="5" key="1">
    <citation type="submission" date="2010-02" db="EMBL/GenBank/DDBJ databases">
        <title>Complete sequence of Desulfurivibrio alkaliphilus AHT2.</title>
        <authorList>
            <consortium name="US DOE Joint Genome Institute"/>
            <person name="Pitluck S."/>
            <person name="Chertkov O."/>
            <person name="Detter J.C."/>
            <person name="Han C."/>
            <person name="Tapia R."/>
            <person name="Larimer F."/>
            <person name="Land M."/>
            <person name="Hauser L."/>
            <person name="Kyrpides N."/>
            <person name="Mikhailova N."/>
            <person name="Sorokin D.Y."/>
            <person name="Muyzer G."/>
            <person name="Woyke T."/>
        </authorList>
    </citation>
    <scope>NUCLEOTIDE SEQUENCE [LARGE SCALE GENOMIC DNA]</scope>
    <source>
        <strain evidence="5">DSM 19089 / UNIQEM U267 / AHT2</strain>
    </source>
</reference>
<keyword evidence="5" id="KW-1185">Reference proteome</keyword>
<accession>D6Z571</accession>
<protein>
    <recommendedName>
        <fullName evidence="2">RNA 2',3'-cyclic phosphodiesterase</fullName>
        <shortName evidence="2">RNA 2',3'-CPDase</shortName>
        <ecNumber evidence="2">3.1.4.58</ecNumber>
    </recommendedName>
</protein>
<dbReference type="Proteomes" id="UP000001508">
    <property type="component" value="Chromosome"/>
</dbReference>
<comment type="function">
    <text evidence="2">Hydrolyzes RNA 2',3'-cyclic phosphodiester to an RNA 2'-phosphomonoester.</text>
</comment>
<dbReference type="OrthoDB" id="9793819at2"/>
<dbReference type="eggNOG" id="COG1514">
    <property type="taxonomic scope" value="Bacteria"/>
</dbReference>
<dbReference type="KEGG" id="dak:DaAHT2_0011"/>
<evidence type="ECO:0000313" key="5">
    <source>
        <dbReference type="Proteomes" id="UP000001508"/>
    </source>
</evidence>
<evidence type="ECO:0000313" key="4">
    <source>
        <dbReference type="EMBL" id="ADH84728.1"/>
    </source>
</evidence>
<comment type="similarity">
    <text evidence="2">Belongs to the 2H phosphoesterase superfamily. ThpR family.</text>
</comment>
<dbReference type="InterPro" id="IPR004175">
    <property type="entry name" value="RNA_CPDase"/>
</dbReference>
<dbReference type="EC" id="3.1.4.58" evidence="2"/>
<feature type="domain" description="Phosphoesterase HXTX" evidence="3">
    <location>
        <begin position="8"/>
        <end position="86"/>
    </location>
</feature>
<evidence type="ECO:0000256" key="1">
    <source>
        <dbReference type="ARBA" id="ARBA00022801"/>
    </source>
</evidence>
<keyword evidence="1 2" id="KW-0378">Hydrolase</keyword>
<proteinExistence type="inferred from homology"/>
<feature type="active site" description="Proton acceptor" evidence="2">
    <location>
        <position position="122"/>
    </location>
</feature>
<dbReference type="AlphaFoldDB" id="D6Z571"/>
<feature type="short sequence motif" description="HXTX 1" evidence="2">
    <location>
        <begin position="37"/>
        <end position="40"/>
    </location>
</feature>
<dbReference type="InParanoid" id="D6Z571"/>
<dbReference type="Pfam" id="PF02834">
    <property type="entry name" value="LigT_PEase"/>
    <property type="match status" value="2"/>
</dbReference>